<keyword evidence="5" id="KW-1185">Reference proteome</keyword>
<organism evidence="4 5">
    <name type="scientific">Nannocystis pusilla</name>
    <dbReference type="NCBI Taxonomy" id="889268"/>
    <lineage>
        <taxon>Bacteria</taxon>
        <taxon>Pseudomonadati</taxon>
        <taxon>Myxococcota</taxon>
        <taxon>Polyangia</taxon>
        <taxon>Nannocystales</taxon>
        <taxon>Nannocystaceae</taxon>
        <taxon>Nannocystis</taxon>
    </lineage>
</organism>
<dbReference type="CDD" id="cd05233">
    <property type="entry name" value="SDR_c"/>
    <property type="match status" value="1"/>
</dbReference>
<dbReference type="Proteomes" id="UP001150924">
    <property type="component" value="Unassembled WGS sequence"/>
</dbReference>
<dbReference type="PANTHER" id="PTHR24321:SF8">
    <property type="entry name" value="ESTRADIOL 17-BETA-DEHYDROGENASE 8-RELATED"/>
    <property type="match status" value="1"/>
</dbReference>
<accession>A0A9X3ENY8</accession>
<comment type="similarity">
    <text evidence="1">Belongs to the short-chain dehydrogenases/reductases (SDR) family.</text>
</comment>
<dbReference type="Pfam" id="PF13561">
    <property type="entry name" value="adh_short_C2"/>
    <property type="match status" value="1"/>
</dbReference>
<evidence type="ECO:0000256" key="1">
    <source>
        <dbReference type="ARBA" id="ARBA00006484"/>
    </source>
</evidence>
<reference evidence="4" key="1">
    <citation type="submission" date="2022-11" db="EMBL/GenBank/DDBJ databases">
        <title>Minimal conservation of predation-associated metabolite biosynthetic gene clusters underscores biosynthetic potential of Myxococcota including descriptions for ten novel species: Archangium lansinium sp. nov., Myxococcus landrumus sp. nov., Nannocystis bai.</title>
        <authorList>
            <person name="Ahearne A."/>
            <person name="Stevens C."/>
            <person name="Phillips K."/>
        </authorList>
    </citation>
    <scope>NUCLEOTIDE SEQUENCE</scope>
    <source>
        <strain evidence="4">Na p29</strain>
    </source>
</reference>
<dbReference type="AlphaFoldDB" id="A0A9X3ENY8"/>
<evidence type="ECO:0000313" key="5">
    <source>
        <dbReference type="Proteomes" id="UP001150924"/>
    </source>
</evidence>
<evidence type="ECO:0000313" key="4">
    <source>
        <dbReference type="EMBL" id="MCY1004146.1"/>
    </source>
</evidence>
<feature type="compositionally biased region" description="Basic and acidic residues" evidence="3">
    <location>
        <begin position="256"/>
        <end position="277"/>
    </location>
</feature>
<dbReference type="SUPFAM" id="SSF51735">
    <property type="entry name" value="NAD(P)-binding Rossmann-fold domains"/>
    <property type="match status" value="1"/>
</dbReference>
<dbReference type="InterPro" id="IPR036291">
    <property type="entry name" value="NAD(P)-bd_dom_sf"/>
</dbReference>
<keyword evidence="2" id="KW-0560">Oxidoreductase</keyword>
<evidence type="ECO:0000256" key="2">
    <source>
        <dbReference type="ARBA" id="ARBA00023002"/>
    </source>
</evidence>
<proteinExistence type="inferred from homology"/>
<comment type="caution">
    <text evidence="4">The sequence shown here is derived from an EMBL/GenBank/DDBJ whole genome shotgun (WGS) entry which is preliminary data.</text>
</comment>
<dbReference type="PRINTS" id="PR00081">
    <property type="entry name" value="GDHRDH"/>
</dbReference>
<evidence type="ECO:0000256" key="3">
    <source>
        <dbReference type="SAM" id="MobiDB-lite"/>
    </source>
</evidence>
<dbReference type="PANTHER" id="PTHR24321">
    <property type="entry name" value="DEHYDROGENASES, SHORT CHAIN"/>
    <property type="match status" value="1"/>
</dbReference>
<gene>
    <name evidence="4" type="ORF">OV079_00895</name>
</gene>
<dbReference type="InterPro" id="IPR020904">
    <property type="entry name" value="Sc_DH/Rdtase_CS"/>
</dbReference>
<dbReference type="PRINTS" id="PR00080">
    <property type="entry name" value="SDRFAMILY"/>
</dbReference>
<dbReference type="InterPro" id="IPR002347">
    <property type="entry name" value="SDR_fam"/>
</dbReference>
<dbReference type="PROSITE" id="PS00061">
    <property type="entry name" value="ADH_SHORT"/>
    <property type="match status" value="1"/>
</dbReference>
<dbReference type="EMBL" id="JAPNKE010000002">
    <property type="protein sequence ID" value="MCY1004146.1"/>
    <property type="molecule type" value="Genomic_DNA"/>
</dbReference>
<feature type="region of interest" description="Disordered" evidence="3">
    <location>
        <begin position="256"/>
        <end position="319"/>
    </location>
</feature>
<dbReference type="GO" id="GO:0016491">
    <property type="term" value="F:oxidoreductase activity"/>
    <property type="evidence" value="ECO:0007669"/>
    <property type="project" value="UniProtKB-KW"/>
</dbReference>
<name>A0A9X3ENY8_9BACT</name>
<protein>
    <submittedName>
        <fullName evidence="4">SDR family NAD(P)-dependent oxidoreductase</fullName>
    </submittedName>
</protein>
<sequence length="319" mass="33330">MPEFTGKVAIVTGAATGLGEAIAEKLYALGAAVVAAGRRMEGVLKLASRLDPSGQRAVAVEVDVRDPEAVQASVQAAVERFGGLHFAVNNAGVTGPAGVTIADTTIEDWREVIDTDLGGTFFGMKYQLPAIVQSGGGAIVNLSSANGVVGLAGLGPYTAAKHGVLGLTRSAALEYATRGVRVNAIGPGYVNTPRIAEMPDEVRAGFAAAHPMGRMAERSEVAELVAFCCPIARRSSPAGSMRWTAVTLRNDARPRRPFEARRLAPERRAGDRERDEAGEGEEPLQQAAVSTRSPGMAPDMSSTMSAIDVRSATDMSIRT</sequence>
<dbReference type="FunFam" id="3.40.50.720:FF:000084">
    <property type="entry name" value="Short-chain dehydrogenase reductase"/>
    <property type="match status" value="1"/>
</dbReference>
<dbReference type="Gene3D" id="3.40.50.720">
    <property type="entry name" value="NAD(P)-binding Rossmann-like Domain"/>
    <property type="match status" value="1"/>
</dbReference>